<accession>A0A9N9R8D0</accession>
<dbReference type="OrthoDB" id="414730at2759"/>
<dbReference type="Proteomes" id="UP001153714">
    <property type="component" value="Chromosome 3"/>
</dbReference>
<dbReference type="EMBL" id="OU893334">
    <property type="protein sequence ID" value="CAG9791619.1"/>
    <property type="molecule type" value="Genomic_DNA"/>
</dbReference>
<name>A0A9N9R8D0_9NEOP</name>
<dbReference type="AlphaFoldDB" id="A0A9N9R8D0"/>
<gene>
    <name evidence="1" type="ORF">DIATSA_LOCUS9223</name>
</gene>
<evidence type="ECO:0000313" key="2">
    <source>
        <dbReference type="Proteomes" id="UP001153714"/>
    </source>
</evidence>
<reference evidence="1" key="1">
    <citation type="submission" date="2021-12" db="EMBL/GenBank/DDBJ databases">
        <authorList>
            <person name="King R."/>
        </authorList>
    </citation>
    <scope>NUCLEOTIDE SEQUENCE</scope>
</reference>
<keyword evidence="2" id="KW-1185">Reference proteome</keyword>
<organism evidence="1 2">
    <name type="scientific">Diatraea saccharalis</name>
    <name type="common">sugarcane borer</name>
    <dbReference type="NCBI Taxonomy" id="40085"/>
    <lineage>
        <taxon>Eukaryota</taxon>
        <taxon>Metazoa</taxon>
        <taxon>Ecdysozoa</taxon>
        <taxon>Arthropoda</taxon>
        <taxon>Hexapoda</taxon>
        <taxon>Insecta</taxon>
        <taxon>Pterygota</taxon>
        <taxon>Neoptera</taxon>
        <taxon>Endopterygota</taxon>
        <taxon>Lepidoptera</taxon>
        <taxon>Glossata</taxon>
        <taxon>Ditrysia</taxon>
        <taxon>Pyraloidea</taxon>
        <taxon>Crambidae</taxon>
        <taxon>Crambinae</taxon>
        <taxon>Diatraea</taxon>
    </lineage>
</organism>
<evidence type="ECO:0000313" key="1">
    <source>
        <dbReference type="EMBL" id="CAG9791619.1"/>
    </source>
</evidence>
<reference evidence="1" key="2">
    <citation type="submission" date="2022-10" db="EMBL/GenBank/DDBJ databases">
        <authorList>
            <consortium name="ENA_rothamsted_submissions"/>
            <consortium name="culmorum"/>
            <person name="King R."/>
        </authorList>
    </citation>
    <scope>NUCLEOTIDE SEQUENCE</scope>
</reference>
<proteinExistence type="predicted"/>
<sequence>MGLEVSANAGVAVVSVVWSGKPSAPLARKLCRLTRDFCVQKRAIRSIYSLRIRDSLKGKFKEIVIMTVASQYKYESLMYVRKNITLFTILTQEIRIN</sequence>
<protein>
    <submittedName>
        <fullName evidence="1">Uncharacterized protein</fullName>
    </submittedName>
</protein>